<dbReference type="SMART" id="SM00380">
    <property type="entry name" value="AP2"/>
    <property type="match status" value="1"/>
</dbReference>
<dbReference type="InterPro" id="IPR036955">
    <property type="entry name" value="AP2/ERF_dom_sf"/>
</dbReference>
<comment type="caution">
    <text evidence="10">The sequence shown here is derived from an EMBL/GenBank/DDBJ whole genome shotgun (WGS) entry which is preliminary data.</text>
</comment>
<evidence type="ECO:0000256" key="5">
    <source>
        <dbReference type="ARBA" id="ARBA00023163"/>
    </source>
</evidence>
<reference evidence="10" key="1">
    <citation type="submission" date="2021-01" db="EMBL/GenBank/DDBJ databases">
        <title>Adiantum capillus-veneris genome.</title>
        <authorList>
            <person name="Fang Y."/>
            <person name="Liao Q."/>
        </authorList>
    </citation>
    <scope>NUCLEOTIDE SEQUENCE</scope>
    <source>
        <strain evidence="10">H3</strain>
        <tissue evidence="10">Leaf</tissue>
    </source>
</reference>
<dbReference type="InterPro" id="IPR051032">
    <property type="entry name" value="AP2/ERF_TF_ERF_subfamily"/>
</dbReference>
<feature type="region of interest" description="Disordered" evidence="8">
    <location>
        <begin position="1"/>
        <end position="41"/>
    </location>
</feature>
<dbReference type="PANTHER" id="PTHR31985:SF130">
    <property type="entry name" value="ETHYLENE-RESPONSIVE TRANSCRIPTION FACTOR ERF034"/>
    <property type="match status" value="1"/>
</dbReference>
<keyword evidence="3" id="KW-0238">DNA-binding</keyword>
<dbReference type="SUPFAM" id="SSF54171">
    <property type="entry name" value="DNA-binding domain"/>
    <property type="match status" value="1"/>
</dbReference>
<name>A0A9D4U6K0_ADICA</name>
<evidence type="ECO:0000256" key="7">
    <source>
        <dbReference type="ARBA" id="ARBA00024343"/>
    </source>
</evidence>
<dbReference type="GO" id="GO:0003700">
    <property type="term" value="F:DNA-binding transcription factor activity"/>
    <property type="evidence" value="ECO:0007669"/>
    <property type="project" value="InterPro"/>
</dbReference>
<evidence type="ECO:0000256" key="3">
    <source>
        <dbReference type="ARBA" id="ARBA00023125"/>
    </source>
</evidence>
<dbReference type="GO" id="GO:0003677">
    <property type="term" value="F:DNA binding"/>
    <property type="evidence" value="ECO:0007669"/>
    <property type="project" value="UniProtKB-KW"/>
</dbReference>
<feature type="domain" description="AP2/ERF" evidence="9">
    <location>
        <begin position="39"/>
        <end position="96"/>
    </location>
</feature>
<organism evidence="10 11">
    <name type="scientific">Adiantum capillus-veneris</name>
    <name type="common">Maidenhair fern</name>
    <dbReference type="NCBI Taxonomy" id="13818"/>
    <lineage>
        <taxon>Eukaryota</taxon>
        <taxon>Viridiplantae</taxon>
        <taxon>Streptophyta</taxon>
        <taxon>Embryophyta</taxon>
        <taxon>Tracheophyta</taxon>
        <taxon>Polypodiopsida</taxon>
        <taxon>Polypodiidae</taxon>
        <taxon>Polypodiales</taxon>
        <taxon>Pteridineae</taxon>
        <taxon>Pteridaceae</taxon>
        <taxon>Vittarioideae</taxon>
        <taxon>Adiantum</taxon>
    </lineage>
</organism>
<keyword evidence="2" id="KW-0805">Transcription regulation</keyword>
<dbReference type="GO" id="GO:0005634">
    <property type="term" value="C:nucleus"/>
    <property type="evidence" value="ECO:0007669"/>
    <property type="project" value="UniProtKB-SubCell"/>
</dbReference>
<keyword evidence="6" id="KW-0539">Nucleus</keyword>
<dbReference type="PRINTS" id="PR00367">
    <property type="entry name" value="ETHRSPELEMNT"/>
</dbReference>
<evidence type="ECO:0000256" key="2">
    <source>
        <dbReference type="ARBA" id="ARBA00023015"/>
    </source>
</evidence>
<keyword evidence="4" id="KW-0010">Activator</keyword>
<dbReference type="AlphaFoldDB" id="A0A9D4U6K0"/>
<comment type="similarity">
    <text evidence="7">Belongs to the AP2/ERF transcription factor family. ERF subfamily.</text>
</comment>
<evidence type="ECO:0000256" key="6">
    <source>
        <dbReference type="ARBA" id="ARBA00023242"/>
    </source>
</evidence>
<dbReference type="FunFam" id="3.30.730.10:FF:000001">
    <property type="entry name" value="Ethylene-responsive transcription factor 2"/>
    <property type="match status" value="1"/>
</dbReference>
<evidence type="ECO:0000256" key="8">
    <source>
        <dbReference type="SAM" id="MobiDB-lite"/>
    </source>
</evidence>
<accession>A0A9D4U6K0</accession>
<evidence type="ECO:0000313" key="11">
    <source>
        <dbReference type="Proteomes" id="UP000886520"/>
    </source>
</evidence>
<evidence type="ECO:0000313" key="10">
    <source>
        <dbReference type="EMBL" id="KAI5062413.1"/>
    </source>
</evidence>
<dbReference type="CDD" id="cd00018">
    <property type="entry name" value="AP2"/>
    <property type="match status" value="1"/>
</dbReference>
<dbReference type="PROSITE" id="PS51032">
    <property type="entry name" value="AP2_ERF"/>
    <property type="match status" value="1"/>
</dbReference>
<sequence length="281" mass="30724">MDSNEPLGVNRGSPGSDRSQSYSTMPMITPPLPPKPSASYHGVRKRSWGKWVSEVREPKKKTRIWLGSYPTAEMAARAYDVAARCLKGEAAVLNFPELIDILPCPISSSPRDIQGTAAMAATLSISQMQIIRHIIEGQNFSIQAGEGNVVKLKQQVKAGGNISQQIMQWEINSPNYSYVSPQVTATAAHGHYLSTLLDYNAMATAETSEHPFVSMFDVFCQSEDHMQHAGEMSAGMPIATEFHDSRDNGELHRISSGSSLLIMDGSSCDALGEISLWDYSQ</sequence>
<protein>
    <recommendedName>
        <fullName evidence="9">AP2/ERF domain-containing protein</fullName>
    </recommendedName>
</protein>
<dbReference type="Gene3D" id="3.30.730.10">
    <property type="entry name" value="AP2/ERF domain"/>
    <property type="match status" value="1"/>
</dbReference>
<gene>
    <name evidence="10" type="ORF">GOP47_0022952</name>
</gene>
<evidence type="ECO:0000259" key="9">
    <source>
        <dbReference type="PROSITE" id="PS51032"/>
    </source>
</evidence>
<proteinExistence type="inferred from homology"/>
<keyword evidence="11" id="KW-1185">Reference proteome</keyword>
<dbReference type="InterPro" id="IPR001471">
    <property type="entry name" value="AP2/ERF_dom"/>
</dbReference>
<dbReference type="Proteomes" id="UP000886520">
    <property type="component" value="Chromosome 22"/>
</dbReference>
<comment type="subcellular location">
    <subcellularLocation>
        <location evidence="1">Nucleus</location>
    </subcellularLocation>
</comment>
<evidence type="ECO:0000256" key="4">
    <source>
        <dbReference type="ARBA" id="ARBA00023159"/>
    </source>
</evidence>
<dbReference type="Pfam" id="PF00847">
    <property type="entry name" value="AP2"/>
    <property type="match status" value="1"/>
</dbReference>
<evidence type="ECO:0000256" key="1">
    <source>
        <dbReference type="ARBA" id="ARBA00004123"/>
    </source>
</evidence>
<dbReference type="OrthoDB" id="1932364at2759"/>
<dbReference type="InterPro" id="IPR016177">
    <property type="entry name" value="DNA-bd_dom_sf"/>
</dbReference>
<keyword evidence="5" id="KW-0804">Transcription</keyword>
<dbReference type="EMBL" id="JABFUD020000022">
    <property type="protein sequence ID" value="KAI5062413.1"/>
    <property type="molecule type" value="Genomic_DNA"/>
</dbReference>
<dbReference type="PANTHER" id="PTHR31985">
    <property type="entry name" value="ETHYLENE-RESPONSIVE TRANSCRIPTION FACTOR ERF042-RELATED"/>
    <property type="match status" value="1"/>
</dbReference>